<gene>
    <name evidence="1" type="ORF">O1D97_18745</name>
</gene>
<dbReference type="EMBL" id="JAPUBN010000024">
    <property type="protein sequence ID" value="MCZ2723592.1"/>
    <property type="molecule type" value="Genomic_DNA"/>
</dbReference>
<dbReference type="RefSeq" id="WP_269127730.1">
    <property type="nucleotide sequence ID" value="NZ_JAPUBN010000024.1"/>
</dbReference>
<protein>
    <submittedName>
        <fullName evidence="1">Uncharacterized protein</fullName>
    </submittedName>
</protein>
<proteinExistence type="predicted"/>
<evidence type="ECO:0000313" key="1">
    <source>
        <dbReference type="EMBL" id="MCZ2723592.1"/>
    </source>
</evidence>
<dbReference type="Proteomes" id="UP001149719">
    <property type="component" value="Unassembled WGS sequence"/>
</dbReference>
<evidence type="ECO:0000313" key="2">
    <source>
        <dbReference type="Proteomes" id="UP001149719"/>
    </source>
</evidence>
<comment type="caution">
    <text evidence="1">The sequence shown here is derived from an EMBL/GenBank/DDBJ whole genome shotgun (WGS) entry which is preliminary data.</text>
</comment>
<dbReference type="SUPFAM" id="SSF52540">
    <property type="entry name" value="P-loop containing nucleoside triphosphate hydrolases"/>
    <property type="match status" value="1"/>
</dbReference>
<name>A0ABT4JYW0_9GAMM</name>
<sequence>MIWKQNKWIKYLEGYCQGKNQIQDEYVRKVASSLGLGEPLDIQFEWQKQITQQFEPEDAHGVIILTGTAGDGKTKLCRDIVKQIDGDSFDEDKWNAKSYFCSSERTIVKDFSELQDEKSLVIQELLNVLVNGVSNKPILIAVNDGILVEEIDNFILTSQNEESEKRASQLKEIIEDKINLGFSNCEQQELIKLINLSKLNAKENFSLILDEIIEHSGWEGCDSCEGKITTTCPIYNKYNLLKTQKNIRDNLSDIILLLQLNNEHFTIRELLNLATNTILASTPKAKHLRATKKDTNYPIFNCTRVSKANSFDEFDYESTVEVGFWGMNLGQHKMNNARPYSEINKLMFGELSTNHWDNYLKNKSERKIAIPLDDFNDLFNSKKANDLDIDSELWGAIVRRSRIQLYCYQNGDNKALDLQKFSSFSYFKSMVFDELQERDNCHNIDLISLIVLALNRIFHGRYISENTGKDRLYIPEKDQGSITPISIFHGDEIRDRDIYITKVKGDFELTGSRIEPVIVFDIDRNTSLKLSLTVELFDFLYRISKGSPPNTTNPRLYKKLLIFRSKLASQISNTSKLSGKRIETYTIKDGEFRTSTLKVNHG</sequence>
<dbReference type="InterPro" id="IPR027417">
    <property type="entry name" value="P-loop_NTPase"/>
</dbReference>
<keyword evidence="2" id="KW-1185">Reference proteome</keyword>
<organism evidence="1 2">
    <name type="scientific">Marinomonas phaeophyticola</name>
    <dbReference type="NCBI Taxonomy" id="3004091"/>
    <lineage>
        <taxon>Bacteria</taxon>
        <taxon>Pseudomonadati</taxon>
        <taxon>Pseudomonadota</taxon>
        <taxon>Gammaproteobacteria</taxon>
        <taxon>Oceanospirillales</taxon>
        <taxon>Oceanospirillaceae</taxon>
        <taxon>Marinomonas</taxon>
    </lineage>
</organism>
<reference evidence="1" key="1">
    <citation type="submission" date="2022-12" db="EMBL/GenBank/DDBJ databases">
        <title>Marinomonas 15G1-11 sp. nov, isolated from marine algae.</title>
        <authorList>
            <person name="Butt M."/>
            <person name="Choi D.G."/>
            <person name="Kim J.M."/>
            <person name="Lee J.K."/>
            <person name="Baek J.H."/>
            <person name="Jeon C.O."/>
        </authorList>
    </citation>
    <scope>NUCLEOTIDE SEQUENCE</scope>
    <source>
        <strain evidence="1">15G1-11</strain>
    </source>
</reference>
<accession>A0ABT4JYW0</accession>